<feature type="compositionally biased region" description="Polar residues" evidence="1">
    <location>
        <begin position="113"/>
        <end position="122"/>
    </location>
</feature>
<accession>A0A182UKF6</accession>
<sequence length="152" mass="15326">MAKLLTPPTPKQPAGKVASSGGGELSTSSSAILLTTLRAVTTVDGGAGTSSLQAVPEGGPAVRTVSSSIVLDPSTPVLILTEAEVPCPQLAVRTQHHQQQAPAGAAGARSARDITSSSVMTEQDVTAVSQPASCKIASCNTATLHRAKFRKA</sequence>
<evidence type="ECO:0000256" key="1">
    <source>
        <dbReference type="SAM" id="MobiDB-lite"/>
    </source>
</evidence>
<dbReference type="AlphaFoldDB" id="A0A182UKF6"/>
<dbReference type="Proteomes" id="UP000075902">
    <property type="component" value="Unassembled WGS sequence"/>
</dbReference>
<organism evidence="2 3">
    <name type="scientific">Anopheles melas</name>
    <dbReference type="NCBI Taxonomy" id="34690"/>
    <lineage>
        <taxon>Eukaryota</taxon>
        <taxon>Metazoa</taxon>
        <taxon>Ecdysozoa</taxon>
        <taxon>Arthropoda</taxon>
        <taxon>Hexapoda</taxon>
        <taxon>Insecta</taxon>
        <taxon>Pterygota</taxon>
        <taxon>Neoptera</taxon>
        <taxon>Endopterygota</taxon>
        <taxon>Diptera</taxon>
        <taxon>Nematocera</taxon>
        <taxon>Culicoidea</taxon>
        <taxon>Culicidae</taxon>
        <taxon>Anophelinae</taxon>
        <taxon>Anopheles</taxon>
    </lineage>
</organism>
<keyword evidence="3" id="KW-1185">Reference proteome</keyword>
<proteinExistence type="predicted"/>
<feature type="region of interest" description="Disordered" evidence="1">
    <location>
        <begin position="1"/>
        <end position="26"/>
    </location>
</feature>
<reference evidence="3" key="1">
    <citation type="submission" date="2014-01" db="EMBL/GenBank/DDBJ databases">
        <title>The Genome Sequence of Anopheles melas CM1001059_A (V2).</title>
        <authorList>
            <consortium name="The Broad Institute Genomics Platform"/>
            <person name="Neafsey D.E."/>
            <person name="Besansky N."/>
            <person name="Howell P."/>
            <person name="Walton C."/>
            <person name="Young S.K."/>
            <person name="Zeng Q."/>
            <person name="Gargeya S."/>
            <person name="Fitzgerald M."/>
            <person name="Haas B."/>
            <person name="Abouelleil A."/>
            <person name="Allen A.W."/>
            <person name="Alvarado L."/>
            <person name="Arachchi H.M."/>
            <person name="Berlin A.M."/>
            <person name="Chapman S.B."/>
            <person name="Gainer-Dewar J."/>
            <person name="Goldberg J."/>
            <person name="Griggs A."/>
            <person name="Gujja S."/>
            <person name="Hansen M."/>
            <person name="Howarth C."/>
            <person name="Imamovic A."/>
            <person name="Ireland A."/>
            <person name="Larimer J."/>
            <person name="McCowan C."/>
            <person name="Murphy C."/>
            <person name="Pearson M."/>
            <person name="Poon T.W."/>
            <person name="Priest M."/>
            <person name="Roberts A."/>
            <person name="Saif S."/>
            <person name="Shea T."/>
            <person name="Sisk P."/>
            <person name="Sykes S."/>
            <person name="Wortman J."/>
            <person name="Nusbaum C."/>
            <person name="Birren B."/>
        </authorList>
    </citation>
    <scope>NUCLEOTIDE SEQUENCE [LARGE SCALE GENOMIC DNA]</scope>
    <source>
        <strain evidence="3">CM1001059</strain>
    </source>
</reference>
<protein>
    <submittedName>
        <fullName evidence="2">Uncharacterized protein</fullName>
    </submittedName>
</protein>
<evidence type="ECO:0000313" key="3">
    <source>
        <dbReference type="Proteomes" id="UP000075902"/>
    </source>
</evidence>
<name>A0A182UKF6_9DIPT</name>
<dbReference type="VEuPathDB" id="VectorBase:AMEC022041"/>
<reference evidence="2" key="2">
    <citation type="submission" date="2020-05" db="UniProtKB">
        <authorList>
            <consortium name="EnsemblMetazoa"/>
        </authorList>
    </citation>
    <scope>IDENTIFICATION</scope>
    <source>
        <strain evidence="2">CM1001059</strain>
    </source>
</reference>
<dbReference type="EnsemblMetazoa" id="AMEC022041-RA">
    <property type="protein sequence ID" value="AMEC022041-PA"/>
    <property type="gene ID" value="AMEC022041"/>
</dbReference>
<evidence type="ECO:0000313" key="2">
    <source>
        <dbReference type="EnsemblMetazoa" id="AMEC022041-PA"/>
    </source>
</evidence>
<feature type="region of interest" description="Disordered" evidence="1">
    <location>
        <begin position="93"/>
        <end position="122"/>
    </location>
</feature>
<feature type="compositionally biased region" description="Low complexity" evidence="1">
    <location>
        <begin position="97"/>
        <end position="108"/>
    </location>
</feature>